<dbReference type="GO" id="GO:0008483">
    <property type="term" value="F:transaminase activity"/>
    <property type="evidence" value="ECO:0007669"/>
    <property type="project" value="InterPro"/>
</dbReference>
<dbReference type="GO" id="GO:0030170">
    <property type="term" value="F:pyridoxal phosphate binding"/>
    <property type="evidence" value="ECO:0007669"/>
    <property type="project" value="InterPro"/>
</dbReference>
<dbReference type="Gene3D" id="3.40.640.10">
    <property type="entry name" value="Type I PLP-dependent aspartate aminotransferase-like (Major domain)"/>
    <property type="match status" value="1"/>
</dbReference>
<dbReference type="EMBL" id="BARS01006690">
    <property type="protein sequence ID" value="GAF72279.1"/>
    <property type="molecule type" value="Genomic_DNA"/>
</dbReference>
<keyword evidence="2" id="KW-0663">Pyridoxal phosphate</keyword>
<proteinExistence type="predicted"/>
<sequence length="411" mass="45007">THQKSMELTDRSFRVSRGLHTDAIFTTTPYIYITHAKGSRKWDVDGNEYVDYVMGFGTLLLGHTHPTMVEAVMAQITKGTHYGAENELELEWAELICQLIPSAERVEFMLSGSESNMLIAALARAYTGRKKILKFAEQYFGWADDLLPGIAPPYDKPFAGHIPPISEDAVAEGTIVIPCNNEMAMEKALAKGDIAALFIEGGGANCGRIGMPPELVHKARRLTRENGTILVIDEVISGFRWSPGGYQAAIGVIPDISTLAKLNSGGIPGGAAVCGRADIMELLWLKPGDVQWNRYRHVIHRGTWNGNPLTASTAVAMLKIVAQGEVQKTAEARAKRLVRGLNREIEKRNIDACAHNSTSVVHIFIGKCEGCDKNICLDTTKSMPPEIVHTLNRQLLLNGVHFHRGTMGLVS</sequence>
<gene>
    <name evidence="3" type="ORF">S01H1_12993</name>
</gene>
<dbReference type="InterPro" id="IPR015422">
    <property type="entry name" value="PyrdxlP-dep_Trfase_small"/>
</dbReference>
<comment type="cofactor">
    <cofactor evidence="1">
        <name>pyridoxal 5'-phosphate</name>
        <dbReference type="ChEBI" id="CHEBI:597326"/>
    </cofactor>
</comment>
<evidence type="ECO:0000256" key="1">
    <source>
        <dbReference type="ARBA" id="ARBA00001933"/>
    </source>
</evidence>
<dbReference type="PANTHER" id="PTHR43713">
    <property type="entry name" value="GLUTAMATE-1-SEMIALDEHYDE 2,1-AMINOMUTASE"/>
    <property type="match status" value="1"/>
</dbReference>
<dbReference type="InterPro" id="IPR005814">
    <property type="entry name" value="Aminotrans_3"/>
</dbReference>
<dbReference type="AlphaFoldDB" id="X0RTV3"/>
<evidence type="ECO:0008006" key="4">
    <source>
        <dbReference type="Google" id="ProtNLM"/>
    </source>
</evidence>
<protein>
    <recommendedName>
        <fullName evidence="4">Glutamate-1-semialdehyde 2,1-aminomutase</fullName>
    </recommendedName>
</protein>
<feature type="non-terminal residue" evidence="3">
    <location>
        <position position="411"/>
    </location>
</feature>
<organism evidence="3">
    <name type="scientific">marine sediment metagenome</name>
    <dbReference type="NCBI Taxonomy" id="412755"/>
    <lineage>
        <taxon>unclassified sequences</taxon>
        <taxon>metagenomes</taxon>
        <taxon>ecological metagenomes</taxon>
    </lineage>
</organism>
<accession>X0RTV3</accession>
<dbReference type="InterPro" id="IPR015421">
    <property type="entry name" value="PyrdxlP-dep_Trfase_major"/>
</dbReference>
<evidence type="ECO:0000256" key="2">
    <source>
        <dbReference type="ARBA" id="ARBA00022898"/>
    </source>
</evidence>
<feature type="non-terminal residue" evidence="3">
    <location>
        <position position="1"/>
    </location>
</feature>
<dbReference type="SUPFAM" id="SSF53383">
    <property type="entry name" value="PLP-dependent transferases"/>
    <property type="match status" value="1"/>
</dbReference>
<dbReference type="Gene3D" id="3.90.1150.10">
    <property type="entry name" value="Aspartate Aminotransferase, domain 1"/>
    <property type="match status" value="1"/>
</dbReference>
<dbReference type="InterPro" id="IPR015424">
    <property type="entry name" value="PyrdxlP-dep_Trfase"/>
</dbReference>
<dbReference type="InterPro" id="IPR049704">
    <property type="entry name" value="Aminotrans_3_PPA_site"/>
</dbReference>
<comment type="caution">
    <text evidence="3">The sequence shown here is derived from an EMBL/GenBank/DDBJ whole genome shotgun (WGS) entry which is preliminary data.</text>
</comment>
<dbReference type="PANTHER" id="PTHR43713:SF3">
    <property type="entry name" value="GLUTAMATE-1-SEMIALDEHYDE 2,1-AMINOMUTASE 1, CHLOROPLASTIC-RELATED"/>
    <property type="match status" value="1"/>
</dbReference>
<evidence type="ECO:0000313" key="3">
    <source>
        <dbReference type="EMBL" id="GAF72279.1"/>
    </source>
</evidence>
<dbReference type="PROSITE" id="PS00600">
    <property type="entry name" value="AA_TRANSFER_CLASS_3"/>
    <property type="match status" value="1"/>
</dbReference>
<reference evidence="3" key="1">
    <citation type="journal article" date="2014" name="Front. Microbiol.">
        <title>High frequency of phylogenetically diverse reductive dehalogenase-homologous genes in deep subseafloor sedimentary metagenomes.</title>
        <authorList>
            <person name="Kawai M."/>
            <person name="Futagami T."/>
            <person name="Toyoda A."/>
            <person name="Takaki Y."/>
            <person name="Nishi S."/>
            <person name="Hori S."/>
            <person name="Arai W."/>
            <person name="Tsubouchi T."/>
            <person name="Morono Y."/>
            <person name="Uchiyama I."/>
            <person name="Ito T."/>
            <person name="Fujiyama A."/>
            <person name="Inagaki F."/>
            <person name="Takami H."/>
        </authorList>
    </citation>
    <scope>NUCLEOTIDE SEQUENCE</scope>
    <source>
        <strain evidence="3">Expedition CK06-06</strain>
    </source>
</reference>
<dbReference type="Pfam" id="PF00202">
    <property type="entry name" value="Aminotran_3"/>
    <property type="match status" value="1"/>
</dbReference>
<name>X0RTV3_9ZZZZ</name>